<keyword evidence="1" id="KW-0472">Membrane</keyword>
<dbReference type="KEGG" id="msyr:CXP39_02175"/>
<reference evidence="2 3" key="1">
    <citation type="submission" date="2017-12" db="EMBL/GenBank/DDBJ databases">
        <title>Mesoplasma syrphidae YJS, Complete Genome.</title>
        <authorList>
            <person name="Knight T.F."/>
            <person name="Citino T."/>
            <person name="Rubinstein R."/>
            <person name="Neuschaefer Z."/>
        </authorList>
    </citation>
    <scope>NUCLEOTIDE SEQUENCE [LARGE SCALE GENOMIC DNA]</scope>
    <source>
        <strain evidence="2 3">YJS</strain>
    </source>
</reference>
<proteinExistence type="predicted"/>
<feature type="transmembrane region" description="Helical" evidence="1">
    <location>
        <begin position="64"/>
        <end position="85"/>
    </location>
</feature>
<protein>
    <submittedName>
        <fullName evidence="2">Uncharacterized protein</fullName>
    </submittedName>
</protein>
<dbReference type="AlphaFoldDB" id="A0A2K9BZ03"/>
<dbReference type="Proteomes" id="UP000233419">
    <property type="component" value="Chromosome"/>
</dbReference>
<evidence type="ECO:0000313" key="3">
    <source>
        <dbReference type="Proteomes" id="UP000233419"/>
    </source>
</evidence>
<accession>A0A2K9BZ03</accession>
<feature type="transmembrane region" description="Helical" evidence="1">
    <location>
        <begin position="6"/>
        <end position="26"/>
    </location>
</feature>
<name>A0A2K9BZ03_9MOLU</name>
<feature type="transmembrane region" description="Helical" evidence="1">
    <location>
        <begin position="91"/>
        <end position="112"/>
    </location>
</feature>
<gene>
    <name evidence="2" type="ORF">CXP39_02175</name>
</gene>
<keyword evidence="1" id="KW-0812">Transmembrane</keyword>
<dbReference type="RefSeq" id="WP_027048053.1">
    <property type="nucleotide sequence ID" value="NZ_CP025257.1"/>
</dbReference>
<dbReference type="EMBL" id="CP025257">
    <property type="protein sequence ID" value="AUF83598.1"/>
    <property type="molecule type" value="Genomic_DNA"/>
</dbReference>
<keyword evidence="3" id="KW-1185">Reference proteome</keyword>
<sequence>MEFGLYLYLVLSFSAALELTLIPYLVTSLSWRFKTKFVILWFGKEIDTKSFPLLLKSDKLKLLCWYYITAILNTTLYIVFCFLIPIGYQEFWIYILLITIIYLLSVLSIVYLQCKFKNKIKHKTFFSKKEAVKYYVMMLNDYENINFYDNFVLYENKKVSVHNGPIQFNQKRFQKKLQKNVNNKNALDKEFKIFLNYLRIYGAIINRIDYYQNLDILHNNKKDSIEVLPSILINNFVYMRKIFYNDNKLI</sequence>
<dbReference type="OrthoDB" id="10016069at2"/>
<organism evidence="2 3">
    <name type="scientific">Mesoplasma syrphidae</name>
    <dbReference type="NCBI Taxonomy" id="225999"/>
    <lineage>
        <taxon>Bacteria</taxon>
        <taxon>Bacillati</taxon>
        <taxon>Mycoplasmatota</taxon>
        <taxon>Mollicutes</taxon>
        <taxon>Entomoplasmatales</taxon>
        <taxon>Entomoplasmataceae</taxon>
        <taxon>Mesoplasma</taxon>
    </lineage>
</organism>
<keyword evidence="1" id="KW-1133">Transmembrane helix</keyword>
<evidence type="ECO:0000256" key="1">
    <source>
        <dbReference type="SAM" id="Phobius"/>
    </source>
</evidence>
<evidence type="ECO:0000313" key="2">
    <source>
        <dbReference type="EMBL" id="AUF83598.1"/>
    </source>
</evidence>